<dbReference type="GO" id="GO:0005254">
    <property type="term" value="F:chloride channel activity"/>
    <property type="evidence" value="ECO:0007669"/>
    <property type="project" value="TreeGrafter"/>
</dbReference>
<evidence type="ECO:0000256" key="2">
    <source>
        <dbReference type="ARBA" id="ARBA00009671"/>
    </source>
</evidence>
<sequence>MWKRKQVSLAFRWNVYALEPVDQPARPEFLALLLKGYESKVNPVSGNIEPLVPFWRKRVPRFIVSYTTVLFAVLLTLACLVGVILYKLAIKIVLYQQPNLIVQSTAGMITTMTGSVINLIFIFIMKMTACLCSLDSSFSLGIYDRMAVKLTDLELHRTQVEYDNSLTLKLYLLQFVNYYSSVFYIAFIQGTTSALPGSDTLIVQSTGCDQGDCLFELFLQLTIIMVGKQILNFCQEAFMPVLLRLFNRFMTKRKQKKRAAEVFAMEGADIRPDQEASKRLLACRADFNLLDPGSRPLFNEYLEMMIQYGFITMFVPAFPLAPFFGLLNNMLEIRGDAKKFVCQYRRPVVDRVKTIADSNLLNGFLISVCNNANVCKYVAVDLQLSVRLHPPACLLCTGILDACLQQSLLVLGILLSVRFRRIRIGLNSVSRMNS</sequence>
<protein>
    <recommendedName>
        <fullName evidence="6">Anoctamin</fullName>
    </recommendedName>
</protein>
<evidence type="ECO:0000313" key="8">
    <source>
        <dbReference type="EMBL" id="VDP85375.1"/>
    </source>
</evidence>
<evidence type="ECO:0000256" key="1">
    <source>
        <dbReference type="ARBA" id="ARBA00004141"/>
    </source>
</evidence>
<evidence type="ECO:0000256" key="4">
    <source>
        <dbReference type="ARBA" id="ARBA00022989"/>
    </source>
</evidence>
<accession>A0A183AR62</accession>
<feature type="transmembrane region" description="Helical" evidence="6">
    <location>
        <begin position="305"/>
        <end position="327"/>
    </location>
</feature>
<evidence type="ECO:0000256" key="3">
    <source>
        <dbReference type="ARBA" id="ARBA00022692"/>
    </source>
</evidence>
<keyword evidence="9" id="KW-1185">Reference proteome</keyword>
<dbReference type="WBParaSite" id="ECPE_0000947601-mRNA-1">
    <property type="protein sequence ID" value="ECPE_0000947601-mRNA-1"/>
    <property type="gene ID" value="ECPE_0000947601"/>
</dbReference>
<keyword evidence="4 6" id="KW-1133">Transmembrane helix</keyword>
<dbReference type="EMBL" id="UZAN01047435">
    <property type="protein sequence ID" value="VDP85375.1"/>
    <property type="molecule type" value="Genomic_DNA"/>
</dbReference>
<dbReference type="AlphaFoldDB" id="A0A183AR62"/>
<keyword evidence="3 6" id="KW-0812">Transmembrane</keyword>
<evidence type="ECO:0000256" key="6">
    <source>
        <dbReference type="RuleBase" id="RU280814"/>
    </source>
</evidence>
<name>A0A183AR62_9TREM</name>
<evidence type="ECO:0000313" key="10">
    <source>
        <dbReference type="WBParaSite" id="ECPE_0000947601-mRNA-1"/>
    </source>
</evidence>
<dbReference type="InterPro" id="IPR007632">
    <property type="entry name" value="Anoctamin"/>
</dbReference>
<dbReference type="InterPro" id="IPR049452">
    <property type="entry name" value="Anoctamin_TM"/>
</dbReference>
<dbReference type="Pfam" id="PF04547">
    <property type="entry name" value="Anoctamin"/>
    <property type="match status" value="1"/>
</dbReference>
<dbReference type="Proteomes" id="UP000272942">
    <property type="component" value="Unassembled WGS sequence"/>
</dbReference>
<comment type="caution">
    <text evidence="6">Lacks conserved residue(s) required for the propagation of feature annotation.</text>
</comment>
<organism evidence="10">
    <name type="scientific">Echinostoma caproni</name>
    <dbReference type="NCBI Taxonomy" id="27848"/>
    <lineage>
        <taxon>Eukaryota</taxon>
        <taxon>Metazoa</taxon>
        <taxon>Spiralia</taxon>
        <taxon>Lophotrochozoa</taxon>
        <taxon>Platyhelminthes</taxon>
        <taxon>Trematoda</taxon>
        <taxon>Digenea</taxon>
        <taxon>Plagiorchiida</taxon>
        <taxon>Echinostomata</taxon>
        <taxon>Echinostomatoidea</taxon>
        <taxon>Echinostomatidae</taxon>
        <taxon>Echinostoma</taxon>
    </lineage>
</organism>
<dbReference type="PANTHER" id="PTHR12308:SF83">
    <property type="entry name" value="ANOCTAMIN"/>
    <property type="match status" value="1"/>
</dbReference>
<dbReference type="PANTHER" id="PTHR12308">
    <property type="entry name" value="ANOCTAMIN"/>
    <property type="match status" value="1"/>
</dbReference>
<proteinExistence type="inferred from homology"/>
<dbReference type="OrthoDB" id="296386at2759"/>
<reference evidence="8 9" key="2">
    <citation type="submission" date="2018-11" db="EMBL/GenBank/DDBJ databases">
        <authorList>
            <consortium name="Pathogen Informatics"/>
        </authorList>
    </citation>
    <scope>NUCLEOTIDE SEQUENCE [LARGE SCALE GENOMIC DNA]</scope>
    <source>
        <strain evidence="8 9">Egypt</strain>
    </source>
</reference>
<reference evidence="10" key="1">
    <citation type="submission" date="2016-06" db="UniProtKB">
        <authorList>
            <consortium name="WormBaseParasite"/>
        </authorList>
    </citation>
    <scope>IDENTIFICATION</scope>
</reference>
<feature type="transmembrane region" description="Helical" evidence="6">
    <location>
        <begin position="63"/>
        <end position="86"/>
    </location>
</feature>
<comment type="similarity">
    <text evidence="2 6">Belongs to the anoctamin family.</text>
</comment>
<evidence type="ECO:0000256" key="5">
    <source>
        <dbReference type="ARBA" id="ARBA00023136"/>
    </source>
</evidence>
<gene>
    <name evidence="8" type="ORF">ECPE_LOCUS9447</name>
</gene>
<dbReference type="GO" id="GO:0005886">
    <property type="term" value="C:plasma membrane"/>
    <property type="evidence" value="ECO:0007669"/>
    <property type="project" value="TreeGrafter"/>
</dbReference>
<feature type="transmembrane region" description="Helical" evidence="6">
    <location>
        <begin position="106"/>
        <end position="124"/>
    </location>
</feature>
<comment type="subcellular location">
    <subcellularLocation>
        <location evidence="1 6">Membrane</location>
        <topology evidence="1 6">Multi-pass membrane protein</topology>
    </subcellularLocation>
</comment>
<feature type="domain" description="Anoctamin transmembrane" evidence="7">
    <location>
        <begin position="1"/>
        <end position="369"/>
    </location>
</feature>
<evidence type="ECO:0000313" key="9">
    <source>
        <dbReference type="Proteomes" id="UP000272942"/>
    </source>
</evidence>
<keyword evidence="5 6" id="KW-0472">Membrane</keyword>
<evidence type="ECO:0000259" key="7">
    <source>
        <dbReference type="Pfam" id="PF04547"/>
    </source>
</evidence>